<dbReference type="Proteomes" id="UP001218218">
    <property type="component" value="Unassembled WGS sequence"/>
</dbReference>
<organism evidence="2 3">
    <name type="scientific">Mycena albidolilacea</name>
    <dbReference type="NCBI Taxonomy" id="1033008"/>
    <lineage>
        <taxon>Eukaryota</taxon>
        <taxon>Fungi</taxon>
        <taxon>Dikarya</taxon>
        <taxon>Basidiomycota</taxon>
        <taxon>Agaricomycotina</taxon>
        <taxon>Agaricomycetes</taxon>
        <taxon>Agaricomycetidae</taxon>
        <taxon>Agaricales</taxon>
        <taxon>Marasmiineae</taxon>
        <taxon>Mycenaceae</taxon>
        <taxon>Mycena</taxon>
    </lineage>
</organism>
<feature type="compositionally biased region" description="Acidic residues" evidence="1">
    <location>
        <begin position="46"/>
        <end position="55"/>
    </location>
</feature>
<evidence type="ECO:0000256" key="1">
    <source>
        <dbReference type="SAM" id="MobiDB-lite"/>
    </source>
</evidence>
<dbReference type="EMBL" id="JARIHO010000111">
    <property type="protein sequence ID" value="KAJ7302845.1"/>
    <property type="molecule type" value="Genomic_DNA"/>
</dbReference>
<gene>
    <name evidence="2" type="ORF">DFH08DRAFT_826306</name>
</gene>
<proteinExistence type="predicted"/>
<dbReference type="AlphaFoldDB" id="A0AAD7E8H8"/>
<evidence type="ECO:0000313" key="3">
    <source>
        <dbReference type="Proteomes" id="UP001218218"/>
    </source>
</evidence>
<comment type="caution">
    <text evidence="2">The sequence shown here is derived from an EMBL/GenBank/DDBJ whole genome shotgun (WGS) entry which is preliminary data.</text>
</comment>
<sequence length="224" mass="23961">MSLHSHLGPRPPSMGIPPPWKQTKTAARARSYAGSPLRSRRRQAADDEDAADLDELAYTRLTPRGKSPTSACPSDQKEKIPLQTEHEVPVERDKLDARVPTPDLLVFPPFARQRGAQALATETKFGAFVSGVASVEDDFDGTPGGFLTFHDKAAEGVEEAEVRGEVEKGGGELGAGAARYLFRCSAGDSDAGSLDFRLGGWLGRWLDTQDLDKGALGGLAVPGY</sequence>
<evidence type="ECO:0000313" key="2">
    <source>
        <dbReference type="EMBL" id="KAJ7302845.1"/>
    </source>
</evidence>
<feature type="compositionally biased region" description="Pro residues" evidence="1">
    <location>
        <begin position="9"/>
        <end position="20"/>
    </location>
</feature>
<keyword evidence="3" id="KW-1185">Reference proteome</keyword>
<name>A0AAD7E8H8_9AGAR</name>
<feature type="region of interest" description="Disordered" evidence="1">
    <location>
        <begin position="1"/>
        <end position="78"/>
    </location>
</feature>
<reference evidence="2" key="1">
    <citation type="submission" date="2023-03" db="EMBL/GenBank/DDBJ databases">
        <title>Massive genome expansion in bonnet fungi (Mycena s.s.) driven by repeated elements and novel gene families across ecological guilds.</title>
        <authorList>
            <consortium name="Lawrence Berkeley National Laboratory"/>
            <person name="Harder C.B."/>
            <person name="Miyauchi S."/>
            <person name="Viragh M."/>
            <person name="Kuo A."/>
            <person name="Thoen E."/>
            <person name="Andreopoulos B."/>
            <person name="Lu D."/>
            <person name="Skrede I."/>
            <person name="Drula E."/>
            <person name="Henrissat B."/>
            <person name="Morin E."/>
            <person name="Kohler A."/>
            <person name="Barry K."/>
            <person name="LaButti K."/>
            <person name="Morin E."/>
            <person name="Salamov A."/>
            <person name="Lipzen A."/>
            <person name="Mereny Z."/>
            <person name="Hegedus B."/>
            <person name="Baldrian P."/>
            <person name="Stursova M."/>
            <person name="Weitz H."/>
            <person name="Taylor A."/>
            <person name="Grigoriev I.V."/>
            <person name="Nagy L.G."/>
            <person name="Martin F."/>
            <person name="Kauserud H."/>
        </authorList>
    </citation>
    <scope>NUCLEOTIDE SEQUENCE</scope>
    <source>
        <strain evidence="2">CBHHK002</strain>
    </source>
</reference>
<accession>A0AAD7E8H8</accession>
<protein>
    <submittedName>
        <fullName evidence="2">Uncharacterized protein</fullName>
    </submittedName>
</protein>